<protein>
    <submittedName>
        <fullName evidence="1">Uncharacterized protein</fullName>
    </submittedName>
</protein>
<organism evidence="1 2">
    <name type="scientific">Thermaerobacter subterraneus DSM 13965</name>
    <dbReference type="NCBI Taxonomy" id="867903"/>
    <lineage>
        <taxon>Bacteria</taxon>
        <taxon>Bacillati</taxon>
        <taxon>Bacillota</taxon>
        <taxon>Clostridia</taxon>
        <taxon>Eubacteriales</taxon>
        <taxon>Clostridiales Family XVII. Incertae Sedis</taxon>
        <taxon>Thermaerobacter</taxon>
    </lineage>
</organism>
<dbReference type="OrthoDB" id="2376830at2"/>
<dbReference type="RefSeq" id="WP_006903027.1">
    <property type="nucleotide sequence ID" value="NZ_JH976535.1"/>
</dbReference>
<dbReference type="eggNOG" id="ENOG50333FQ">
    <property type="taxonomic scope" value="Bacteria"/>
</dbReference>
<reference evidence="1" key="2">
    <citation type="submission" date="2012-10" db="EMBL/GenBank/DDBJ databases">
        <title>Improved high-quality draft of Thermaerobacter subterraneus C21, DSM 13965.</title>
        <authorList>
            <consortium name="DOE Joint Genome Institute"/>
            <person name="Eisen J."/>
            <person name="Huntemann M."/>
            <person name="Wei C.-L."/>
            <person name="Han J."/>
            <person name="Detter J.C."/>
            <person name="Han C."/>
            <person name="Tapia R."/>
            <person name="Chen A."/>
            <person name="Kyrpides N."/>
            <person name="Mavromatis K."/>
            <person name="Markowitz V."/>
            <person name="Szeto E."/>
            <person name="Ivanova N."/>
            <person name="Mikhailova N."/>
            <person name="Ovchinnikova G."/>
            <person name="Pagani I."/>
            <person name="Pati A."/>
            <person name="Goodwin L."/>
            <person name="Nordberg H.P."/>
            <person name="Cantor M.N."/>
            <person name="Hua S.X."/>
            <person name="Woyke T."/>
            <person name="Eisen J."/>
            <person name="Klenk H.-P."/>
        </authorList>
    </citation>
    <scope>NUCLEOTIDE SEQUENCE [LARGE SCALE GENOMIC DNA]</scope>
    <source>
        <strain evidence="1">DSM 13965</strain>
    </source>
</reference>
<keyword evidence="2" id="KW-1185">Reference proteome</keyword>
<comment type="caution">
    <text evidence="1">The sequence shown here is derived from an EMBL/GenBank/DDBJ whole genome shotgun (WGS) entry which is preliminary data.</text>
</comment>
<dbReference type="AlphaFoldDB" id="K6Q1L2"/>
<accession>K6Q1L2</accession>
<proteinExistence type="predicted"/>
<reference evidence="1" key="1">
    <citation type="submission" date="2010-10" db="EMBL/GenBank/DDBJ databases">
        <authorList>
            <consortium name="US DOE Joint Genome Institute (JGI-PGF)"/>
            <person name="Lucas S."/>
            <person name="Copeland A."/>
            <person name="Lapidus A."/>
            <person name="Bruce D."/>
            <person name="Goodwin L."/>
            <person name="Pitluck S."/>
            <person name="Kyrpides N."/>
            <person name="Mavromatis K."/>
            <person name="Detter J.C."/>
            <person name="Han C."/>
            <person name="Land M."/>
            <person name="Hauser L."/>
            <person name="Markowitz V."/>
            <person name="Cheng J.-F."/>
            <person name="Hugenholtz P."/>
            <person name="Woyke T."/>
            <person name="Wu D."/>
            <person name="Pukall R."/>
            <person name="Wahrenburg C."/>
            <person name="Brambilla E."/>
            <person name="Klenk H.-P."/>
            <person name="Eisen J.A."/>
        </authorList>
    </citation>
    <scope>NUCLEOTIDE SEQUENCE [LARGE SCALE GENOMIC DNA]</scope>
    <source>
        <strain evidence="1">DSM 13965</strain>
    </source>
</reference>
<name>K6Q1L2_9FIRM</name>
<sequence>MRMEQVKAELERWGEVIVTLASGRKFELHIGDTEFDLQNRVIRITGPAAHFVLDGDEIEHVEMHFSHPME</sequence>
<evidence type="ECO:0000313" key="1">
    <source>
        <dbReference type="EMBL" id="EKP95028.1"/>
    </source>
</evidence>
<dbReference type="EMBL" id="AENY02000002">
    <property type="protein sequence ID" value="EKP95028.1"/>
    <property type="molecule type" value="Genomic_DNA"/>
</dbReference>
<evidence type="ECO:0000313" key="2">
    <source>
        <dbReference type="Proteomes" id="UP000005710"/>
    </source>
</evidence>
<dbReference type="HOGENOM" id="CLU_186693_0_0_9"/>
<dbReference type="Proteomes" id="UP000005710">
    <property type="component" value="Unassembled WGS sequence"/>
</dbReference>
<gene>
    <name evidence="1" type="ORF">ThesuDRAFT_00752</name>
</gene>